<feature type="region of interest" description="Disordered" evidence="1">
    <location>
        <begin position="248"/>
        <end position="267"/>
    </location>
</feature>
<evidence type="ECO:0000313" key="4">
    <source>
        <dbReference type="EMBL" id="TDM03898.1"/>
    </source>
</evidence>
<feature type="compositionally biased region" description="Basic and acidic residues" evidence="1">
    <location>
        <begin position="196"/>
        <end position="225"/>
    </location>
</feature>
<evidence type="ECO:0000256" key="2">
    <source>
        <dbReference type="SAM" id="Phobius"/>
    </source>
</evidence>
<feature type="region of interest" description="Disordered" evidence="1">
    <location>
        <begin position="196"/>
        <end position="239"/>
    </location>
</feature>
<dbReference type="EMBL" id="SCWD01000001">
    <property type="protein sequence ID" value="TDM03898.1"/>
    <property type="molecule type" value="Genomic_DNA"/>
</dbReference>
<dbReference type="Proteomes" id="UP000295280">
    <property type="component" value="Unassembled WGS sequence"/>
</dbReference>
<name>A0A9Q8CLS7_9STAP</name>
<reference evidence="4 5" key="1">
    <citation type="submission" date="2019-01" db="EMBL/GenBank/DDBJ databases">
        <title>Draft genome sequences of the type strains of six Macrococcus species.</title>
        <authorList>
            <person name="Mazhar S."/>
            <person name="Altermann E."/>
            <person name="Hill C."/>
            <person name="Mcauliffe O."/>
        </authorList>
    </citation>
    <scope>NUCLEOTIDE SEQUENCE [LARGE SCALE GENOMIC DNA]</scope>
    <source>
        <strain evidence="4 5">ATCC 51828</strain>
    </source>
</reference>
<feature type="domain" description="DUF4064" evidence="3">
    <location>
        <begin position="17"/>
        <end position="131"/>
    </location>
</feature>
<gene>
    <name evidence="4" type="ORF">ERX40_01670</name>
</gene>
<feature type="transmembrane region" description="Helical" evidence="2">
    <location>
        <begin position="86"/>
        <end position="110"/>
    </location>
</feature>
<keyword evidence="2" id="KW-0812">Transmembrane</keyword>
<comment type="caution">
    <text evidence="4">The sequence shown here is derived from an EMBL/GenBank/DDBJ whole genome shotgun (WGS) entry which is preliminary data.</text>
</comment>
<organism evidence="4 5">
    <name type="scientific">Macrococcus carouselicus</name>
    <dbReference type="NCBI Taxonomy" id="69969"/>
    <lineage>
        <taxon>Bacteria</taxon>
        <taxon>Bacillati</taxon>
        <taxon>Bacillota</taxon>
        <taxon>Bacilli</taxon>
        <taxon>Bacillales</taxon>
        <taxon>Staphylococcaceae</taxon>
        <taxon>Macrococcus</taxon>
    </lineage>
</organism>
<sequence length="267" mass="31486">MKMMARREYTQTVKPVSRIAEKIFGWLAWLSLLGLLGFMLYSLLVSGNDPNFVNEMERQLNQSNEAAQLRDLLAQNNMTIQEFVDWIFKFAWGFLAYMAIPLILGLVGLLSMKKRILAGMMLLLAGLLTSPLFLTVALFWIPLFFLIAAILLFVRKDKVIKNEDYYHDHDTVSYDRERTEAPVYVDRDENIERERYTYEPETTDVKERREEPQERTVTEERTVDRVDEDDTVTYHRTGDDRVKYVDKTVDAAEERRQNYNDRMNNRD</sequence>
<feature type="transmembrane region" description="Helical" evidence="2">
    <location>
        <begin position="23"/>
        <end position="44"/>
    </location>
</feature>
<dbReference type="AlphaFoldDB" id="A0A9Q8CLS7"/>
<dbReference type="InterPro" id="IPR025273">
    <property type="entry name" value="DUF4064"/>
</dbReference>
<evidence type="ECO:0000313" key="5">
    <source>
        <dbReference type="Proteomes" id="UP000295280"/>
    </source>
</evidence>
<dbReference type="OrthoDB" id="2418142at2"/>
<keyword evidence="2" id="KW-0472">Membrane</keyword>
<keyword evidence="5" id="KW-1185">Reference proteome</keyword>
<accession>A0A9Q8CLS7</accession>
<evidence type="ECO:0000259" key="3">
    <source>
        <dbReference type="Pfam" id="PF13273"/>
    </source>
</evidence>
<evidence type="ECO:0000256" key="1">
    <source>
        <dbReference type="SAM" id="MobiDB-lite"/>
    </source>
</evidence>
<feature type="transmembrane region" description="Helical" evidence="2">
    <location>
        <begin position="122"/>
        <end position="154"/>
    </location>
</feature>
<keyword evidence="2" id="KW-1133">Transmembrane helix</keyword>
<proteinExistence type="predicted"/>
<protein>
    <submittedName>
        <fullName evidence="4">DUF4064 domain-containing protein</fullName>
    </submittedName>
</protein>
<dbReference type="Pfam" id="PF13273">
    <property type="entry name" value="DUF4064"/>
    <property type="match status" value="1"/>
</dbReference>